<feature type="transmembrane region" description="Helical" evidence="1">
    <location>
        <begin position="438"/>
        <end position="463"/>
    </location>
</feature>
<dbReference type="Proteomes" id="UP000198873">
    <property type="component" value="Unassembled WGS sequence"/>
</dbReference>
<name>A0A1I6NWF4_9ACTN</name>
<feature type="transmembrane region" description="Helical" evidence="1">
    <location>
        <begin position="196"/>
        <end position="215"/>
    </location>
</feature>
<keyword evidence="1" id="KW-0812">Transmembrane</keyword>
<feature type="transmembrane region" description="Helical" evidence="1">
    <location>
        <begin position="80"/>
        <end position="105"/>
    </location>
</feature>
<gene>
    <name evidence="2" type="ORF">SAMN05444716_10195</name>
</gene>
<dbReference type="RefSeq" id="WP_019431638.1">
    <property type="nucleotide sequence ID" value="NZ_FPAB01000001.1"/>
</dbReference>
<dbReference type="EMBL" id="FPAB01000001">
    <property type="protein sequence ID" value="SFS32215.1"/>
    <property type="molecule type" value="Genomic_DNA"/>
</dbReference>
<feature type="transmembrane region" description="Helical" evidence="1">
    <location>
        <begin position="51"/>
        <end position="74"/>
    </location>
</feature>
<protein>
    <submittedName>
        <fullName evidence="2">ABC-2 type transport system permease protein</fullName>
    </submittedName>
</protein>
<evidence type="ECO:0000256" key="1">
    <source>
        <dbReference type="SAM" id="Phobius"/>
    </source>
</evidence>
<keyword evidence="1" id="KW-1133">Transmembrane helix</keyword>
<proteinExistence type="predicted"/>
<feature type="transmembrane region" description="Helical" evidence="1">
    <location>
        <begin position="515"/>
        <end position="536"/>
    </location>
</feature>
<accession>A0A1I6NWF4</accession>
<feature type="transmembrane region" description="Helical" evidence="1">
    <location>
        <begin position="126"/>
        <end position="150"/>
    </location>
</feature>
<dbReference type="STRING" id="1176198.SAMN05444716_10195"/>
<feature type="transmembrane region" description="Helical" evidence="1">
    <location>
        <begin position="251"/>
        <end position="275"/>
    </location>
</feature>
<organism evidence="2 3">
    <name type="scientific">Streptomyces harbinensis</name>
    <dbReference type="NCBI Taxonomy" id="1176198"/>
    <lineage>
        <taxon>Bacteria</taxon>
        <taxon>Bacillati</taxon>
        <taxon>Actinomycetota</taxon>
        <taxon>Actinomycetes</taxon>
        <taxon>Kitasatosporales</taxon>
        <taxon>Streptomycetaceae</taxon>
        <taxon>Streptomyces</taxon>
    </lineage>
</organism>
<sequence>MSTLTEPGAAPATAPAPRGTYGDTAVITATFVRLKLALMRNGLRQTTGRKAGFISSAVLGALFGALGMAGLLALGGSRHMAALGTVLVALIALFWAFVPVFLGAVDETLDPARLAMLPLRPRSLMTAQLVASVVGVGPIFTTLLVAGAALGTARGAGGYAVAVVAIVLTVLTCTVLSRAVATANAGLLTSRKGRDLAILSGVVIALGIQGVNLAVQKLADGRNAEPVHTMADVARWLPPATSVEAVRAVSAGAYGVAAAALAGTVAALGLLLWWWQRSLTRLMTSRDGSTVLAGDGGQESEKERTGSGGALWERLLPAGRSGVVAQRALRYAWRDPKAKMSWAMAIGMGLLFPVIWASTGSATVYHACWGAGLLGMQMYNQFGMDYSGFWLVAQTITSARDAYAELRGRMLAIALVGVPFTVTVVLVAAVVVGDWGQLPAALGISLALLGALLGCGALASVLFPYSVPQDNAMRNVGAGQVSLVWYGIVGGLVASALLCAPLIALTIWLHASAAGWAWVVLPLGAGYGAVVAWAGLRLAAGQTVERLPEILAAVSRS</sequence>
<feature type="transmembrane region" description="Helical" evidence="1">
    <location>
        <begin position="411"/>
        <end position="432"/>
    </location>
</feature>
<feature type="transmembrane region" description="Helical" evidence="1">
    <location>
        <begin position="156"/>
        <end position="176"/>
    </location>
</feature>
<feature type="transmembrane region" description="Helical" evidence="1">
    <location>
        <begin position="483"/>
        <end position="509"/>
    </location>
</feature>
<keyword evidence="1" id="KW-0472">Membrane</keyword>
<dbReference type="AlphaFoldDB" id="A0A1I6NWF4"/>
<evidence type="ECO:0000313" key="2">
    <source>
        <dbReference type="EMBL" id="SFS32215.1"/>
    </source>
</evidence>
<keyword evidence="3" id="KW-1185">Reference proteome</keyword>
<reference evidence="3" key="1">
    <citation type="submission" date="2016-10" db="EMBL/GenBank/DDBJ databases">
        <authorList>
            <person name="Varghese N."/>
            <person name="Submissions S."/>
        </authorList>
    </citation>
    <scope>NUCLEOTIDE SEQUENCE [LARGE SCALE GENOMIC DNA]</scope>
    <source>
        <strain evidence="3">CGMCC 4.7047</strain>
    </source>
</reference>
<evidence type="ECO:0000313" key="3">
    <source>
        <dbReference type="Proteomes" id="UP000198873"/>
    </source>
</evidence>